<feature type="coiled-coil region" evidence="1">
    <location>
        <begin position="177"/>
        <end position="204"/>
    </location>
</feature>
<evidence type="ECO:0000313" key="4">
    <source>
        <dbReference type="WormBase" id="Bm10142"/>
    </source>
</evidence>
<sequence>MESENNKTSDGYDQSSNGVPLKKDPRICDSAKVPAAFSEEQQSSVAENEINDIIKGNEYLKENITLLKIYLRWLGDLILLAQKKKRNNFNEMYAAMQIERDKAKVQQKELEKLRKSKQELLEKQKSEFELKKTEWKQKLMDHENLYPIVKQCCELLSDISNNNKLGIARLIKHKIHSQKLQCKVNKLKLSAEEARQKLIRQEQMFKEKLDGIKDAHEMALNERDLTISILTKQLEFISARVQRLMESENNKTSDGYDQSSNGVPLKKDPRICDSAKVPAAFSEGALVSIDRENLPQLLEVNKFLKEEMSLLNTRAHMLKKKLPPILNSEGNDFTDEVEMDKEKARANKLKALWFSEEKKIIEERSKLKDEEDEWKEKIKMKEKLTSKVNELHEQIFEKTVGDELNFIQHNLLVETDRYNTLRIDFETFEQIVQQTEQELSHQEKTFEDDLDQMQIMNAMALIERDRTICTLVNQLKWITKRSIRAQRS</sequence>
<feature type="coiled-coil region" evidence="1">
    <location>
        <begin position="93"/>
        <end position="138"/>
    </location>
</feature>
<evidence type="ECO:0000256" key="1">
    <source>
        <dbReference type="SAM" id="Coils"/>
    </source>
</evidence>
<accession>A0A0J9XW79</accession>
<organism evidence="3">
    <name type="scientific">Brugia malayi</name>
    <name type="common">Filarial nematode worm</name>
    <dbReference type="NCBI Taxonomy" id="6279"/>
    <lineage>
        <taxon>Eukaryota</taxon>
        <taxon>Metazoa</taxon>
        <taxon>Ecdysozoa</taxon>
        <taxon>Nematoda</taxon>
        <taxon>Chromadorea</taxon>
        <taxon>Rhabditida</taxon>
        <taxon>Spirurina</taxon>
        <taxon>Spiruromorpha</taxon>
        <taxon>Filarioidea</taxon>
        <taxon>Onchocercidae</taxon>
        <taxon>Brugia</taxon>
    </lineage>
</organism>
<keyword evidence="1" id="KW-0175">Coiled coil</keyword>
<name>A0A0J9XW79_BRUMA</name>
<proteinExistence type="predicted"/>
<dbReference type="AlphaFoldDB" id="A0A0J9XW79"/>
<protein>
    <submittedName>
        <fullName evidence="3">Bm10142</fullName>
    </submittedName>
</protein>
<feature type="region of interest" description="Disordered" evidence="2">
    <location>
        <begin position="1"/>
        <end position="26"/>
    </location>
</feature>
<dbReference type="EMBL" id="LN856968">
    <property type="protein sequence ID" value="CDP97071.1"/>
    <property type="molecule type" value="Genomic_DNA"/>
</dbReference>
<evidence type="ECO:0000256" key="2">
    <source>
        <dbReference type="SAM" id="MobiDB-lite"/>
    </source>
</evidence>
<feature type="coiled-coil region" evidence="1">
    <location>
        <begin position="357"/>
        <end position="384"/>
    </location>
</feature>
<reference evidence="3" key="2">
    <citation type="submission" date="2012-12" db="EMBL/GenBank/DDBJ databases">
        <authorList>
            <person name="Gao Y.W."/>
            <person name="Fan S.T."/>
            <person name="Sun H.T."/>
            <person name="Wang Z."/>
            <person name="Gao X.L."/>
            <person name="Li Y.G."/>
            <person name="Wang T.C."/>
            <person name="Zhang K."/>
            <person name="Xu W.W."/>
            <person name="Yu Z.J."/>
            <person name="Xia X.Z."/>
        </authorList>
    </citation>
    <scope>NUCLEOTIDE SEQUENCE</scope>
    <source>
        <strain evidence="3">FR3</strain>
    </source>
</reference>
<feature type="compositionally biased region" description="Polar residues" evidence="2">
    <location>
        <begin position="8"/>
        <end position="18"/>
    </location>
</feature>
<evidence type="ECO:0000313" key="3">
    <source>
        <dbReference type="EMBL" id="CDP97071.1"/>
    </source>
</evidence>
<gene>
    <name evidence="3 4" type="ORF">Bm10142</name>
    <name evidence="3" type="ORF">BM_Bm10142</name>
</gene>
<reference evidence="3" key="1">
    <citation type="journal article" date="2007" name="Science">
        <title>Draft genome of the filarial nematode parasite Brugia malayi.</title>
        <authorList>
            <person name="Ghedin E."/>
            <person name="Wang S."/>
            <person name="Spiro D."/>
            <person name="Caler E."/>
            <person name="Zhao Q."/>
            <person name="Crabtree J."/>
            <person name="Allen J.E."/>
            <person name="Delcher A.L."/>
            <person name="Guiliano D.B."/>
            <person name="Miranda-Saavedra D."/>
            <person name="Angiuoli S.V."/>
            <person name="Creasy T."/>
            <person name="Amedeo P."/>
            <person name="Haas B."/>
            <person name="El-Sayed N.M."/>
            <person name="Wortman J.R."/>
            <person name="Feldblyum T."/>
            <person name="Tallon L."/>
            <person name="Schatz M."/>
            <person name="Shumway M."/>
            <person name="Koo H."/>
            <person name="Salzberg S.L."/>
            <person name="Schobel S."/>
            <person name="Pertea M."/>
            <person name="Pop M."/>
            <person name="White O."/>
            <person name="Barton G.J."/>
            <person name="Carlow C.K."/>
            <person name="Crawford M.J."/>
            <person name="Daub J."/>
            <person name="Dimmic M.W."/>
            <person name="Estes C.F."/>
            <person name="Foster J.M."/>
            <person name="Ganatra M."/>
            <person name="Gregory W.F."/>
            <person name="Johnson N.M."/>
            <person name="Jin J."/>
            <person name="Komuniecki R."/>
            <person name="Korf I."/>
            <person name="Kumar S."/>
            <person name="Laney S."/>
            <person name="Li B.W."/>
            <person name="Li W."/>
            <person name="Lindblom T.H."/>
            <person name="Lustigman S."/>
            <person name="Ma D."/>
            <person name="Maina C.V."/>
            <person name="Martin D.M."/>
            <person name="McCarter J.P."/>
            <person name="McReynolds L."/>
            <person name="Mitreva M."/>
            <person name="Nutman T.B."/>
            <person name="Parkinson J."/>
            <person name="Peregrin-Alvarez J.M."/>
            <person name="Poole C."/>
            <person name="Ren Q."/>
            <person name="Saunders L."/>
            <person name="Sluder A.E."/>
            <person name="Smith K."/>
            <person name="Stanke M."/>
            <person name="Unnasch T.R."/>
            <person name="Ware J."/>
            <person name="Wei A.D."/>
            <person name="Weil G."/>
            <person name="Williams D.J."/>
            <person name="Zhang Y."/>
            <person name="Williams S.A."/>
            <person name="Fraser-Liggett C."/>
            <person name="Slatko B."/>
            <person name="Blaxter M.L."/>
            <person name="Scott A.L."/>
        </authorList>
    </citation>
    <scope>NUCLEOTIDE SEQUENCE</scope>
    <source>
        <strain evidence="3">FR3</strain>
    </source>
</reference>
<dbReference type="WormBase" id="Bm10142">
    <property type="protein sequence ID" value="BM41678"/>
    <property type="gene ID" value="WBGene00230403"/>
</dbReference>